<organism evidence="2 3">
    <name type="scientific">Evtepia gabavorous</name>
    <dbReference type="NCBI Taxonomy" id="2211183"/>
    <lineage>
        <taxon>Bacteria</taxon>
        <taxon>Bacillati</taxon>
        <taxon>Bacillota</taxon>
        <taxon>Clostridia</taxon>
        <taxon>Eubacteriales</taxon>
        <taxon>Evtepia</taxon>
    </lineage>
</organism>
<name>A0A3E2B741_9FIRM</name>
<accession>A0A3E2B741</accession>
<dbReference type="Gene3D" id="3.20.20.370">
    <property type="entry name" value="Glycoside hydrolase/deacetylase"/>
    <property type="match status" value="1"/>
</dbReference>
<sequence>MLIPLFLVGGLTVGSYAFLPSTWQKTRHRMGRRNRWREGTLYLTFDDGPHPEYTPILLDLLASYHIPATFFVVTEFARKNPALIQRMQAEGHLIGFHSASHRSAYLMTPKQTRSDFSDGLEALAQLGISPQYFRPPWGVVNWASLRQIRARHLRLVLWDVMAQDWKRSMTPDEIARRLRLRAYPGAVICLHDGRGNAGAPGRTIQALQTLLPQWLEQGFRFQTLDLYE</sequence>
<proteinExistence type="predicted"/>
<dbReference type="PANTHER" id="PTHR10587">
    <property type="entry name" value="GLYCOSYL TRANSFERASE-RELATED"/>
    <property type="match status" value="1"/>
</dbReference>
<dbReference type="OrthoDB" id="9806342at2"/>
<dbReference type="InterPro" id="IPR050248">
    <property type="entry name" value="Polysacc_deacetylase_ArnD"/>
</dbReference>
<dbReference type="EMBL" id="QQRQ01000001">
    <property type="protein sequence ID" value="RFT07804.1"/>
    <property type="molecule type" value="Genomic_DNA"/>
</dbReference>
<feature type="domain" description="NodB homology" evidence="1">
    <location>
        <begin position="39"/>
        <end position="222"/>
    </location>
</feature>
<reference evidence="2 3" key="1">
    <citation type="submission" date="2018-07" db="EMBL/GenBank/DDBJ databases">
        <title>GABA Modulating Bacteria of the Human Gut Microbiota.</title>
        <authorList>
            <person name="Strandwitz P."/>
            <person name="Kim K.H."/>
            <person name="Terekhova D."/>
            <person name="Liu J.K."/>
            <person name="Sharma A."/>
            <person name="Levering J."/>
            <person name="Mcdonald D."/>
            <person name="Dietrich D."/>
            <person name="Ramadhar T.R."/>
            <person name="Lekbua A."/>
            <person name="Mroue N."/>
            <person name="Liston C."/>
            <person name="Stewart E.J."/>
            <person name="Dubin M.J."/>
            <person name="Zengler K."/>
            <person name="Knight R."/>
            <person name="Gilbert J.A."/>
            <person name="Clardy J."/>
            <person name="Lewis K."/>
        </authorList>
    </citation>
    <scope>NUCLEOTIDE SEQUENCE [LARGE SCALE GENOMIC DNA]</scope>
    <source>
        <strain evidence="2 3">KLE1738</strain>
    </source>
</reference>
<evidence type="ECO:0000259" key="1">
    <source>
        <dbReference type="PROSITE" id="PS51677"/>
    </source>
</evidence>
<dbReference type="Pfam" id="PF01522">
    <property type="entry name" value="Polysacc_deac_1"/>
    <property type="match status" value="1"/>
</dbReference>
<dbReference type="GeneID" id="97994382"/>
<evidence type="ECO:0000313" key="2">
    <source>
        <dbReference type="EMBL" id="RFT07804.1"/>
    </source>
</evidence>
<dbReference type="InterPro" id="IPR002509">
    <property type="entry name" value="NODB_dom"/>
</dbReference>
<dbReference type="GO" id="GO:0005975">
    <property type="term" value="P:carbohydrate metabolic process"/>
    <property type="evidence" value="ECO:0007669"/>
    <property type="project" value="InterPro"/>
</dbReference>
<dbReference type="RefSeq" id="WP_117141527.1">
    <property type="nucleotide sequence ID" value="NZ_CAKXKJ010000002.1"/>
</dbReference>
<protein>
    <submittedName>
        <fullName evidence="2">Polysaccharide deacetylase family protein</fullName>
    </submittedName>
</protein>
<keyword evidence="3" id="KW-1185">Reference proteome</keyword>
<dbReference type="PROSITE" id="PS51677">
    <property type="entry name" value="NODB"/>
    <property type="match status" value="1"/>
</dbReference>
<evidence type="ECO:0000313" key="3">
    <source>
        <dbReference type="Proteomes" id="UP000260649"/>
    </source>
</evidence>
<dbReference type="PANTHER" id="PTHR10587:SF137">
    <property type="entry name" value="4-DEOXY-4-FORMAMIDO-L-ARABINOSE-PHOSPHOUNDECAPRENOL DEFORMYLASE ARND-RELATED"/>
    <property type="match status" value="1"/>
</dbReference>
<dbReference type="SUPFAM" id="SSF88713">
    <property type="entry name" value="Glycoside hydrolase/deacetylase"/>
    <property type="match status" value="1"/>
</dbReference>
<gene>
    <name evidence="2" type="ORF">DV520_01360</name>
</gene>
<dbReference type="GO" id="GO:0016810">
    <property type="term" value="F:hydrolase activity, acting on carbon-nitrogen (but not peptide) bonds"/>
    <property type="evidence" value="ECO:0007669"/>
    <property type="project" value="InterPro"/>
</dbReference>
<dbReference type="AlphaFoldDB" id="A0A3E2B741"/>
<comment type="caution">
    <text evidence="2">The sequence shown here is derived from an EMBL/GenBank/DDBJ whole genome shotgun (WGS) entry which is preliminary data.</text>
</comment>
<dbReference type="InterPro" id="IPR011330">
    <property type="entry name" value="Glyco_hydro/deAcase_b/a-brl"/>
</dbReference>
<dbReference type="Proteomes" id="UP000260649">
    <property type="component" value="Unassembled WGS sequence"/>
</dbReference>
<dbReference type="CDD" id="cd10959">
    <property type="entry name" value="CE4_NodB_like_3"/>
    <property type="match status" value="1"/>
</dbReference>